<feature type="transmembrane region" description="Helical" evidence="1">
    <location>
        <begin position="6"/>
        <end position="31"/>
    </location>
</feature>
<protein>
    <submittedName>
        <fullName evidence="2">Uncharacterized protein</fullName>
    </submittedName>
</protein>
<reference evidence="2 3" key="1">
    <citation type="submission" date="2024-01" db="EMBL/GenBank/DDBJ databases">
        <title>A draft genome for a cacao thread blight-causing isolate of Paramarasmius palmivorus.</title>
        <authorList>
            <person name="Baruah I.K."/>
            <person name="Bukari Y."/>
            <person name="Amoako-Attah I."/>
            <person name="Meinhardt L.W."/>
            <person name="Bailey B.A."/>
            <person name="Cohen S.P."/>
        </authorList>
    </citation>
    <scope>NUCLEOTIDE SEQUENCE [LARGE SCALE GENOMIC DNA]</scope>
    <source>
        <strain evidence="2 3">GH-12</strain>
    </source>
</reference>
<evidence type="ECO:0000313" key="3">
    <source>
        <dbReference type="Proteomes" id="UP001383192"/>
    </source>
</evidence>
<keyword evidence="3" id="KW-1185">Reference proteome</keyword>
<evidence type="ECO:0000313" key="2">
    <source>
        <dbReference type="EMBL" id="KAK7023529.1"/>
    </source>
</evidence>
<dbReference type="EMBL" id="JAYKXP010000137">
    <property type="protein sequence ID" value="KAK7023529.1"/>
    <property type="molecule type" value="Genomic_DNA"/>
</dbReference>
<evidence type="ECO:0000256" key="1">
    <source>
        <dbReference type="SAM" id="Phobius"/>
    </source>
</evidence>
<dbReference type="AlphaFoldDB" id="A0AAW0BCM9"/>
<keyword evidence="1" id="KW-0812">Transmembrane</keyword>
<name>A0AAW0BCM9_9AGAR</name>
<keyword evidence="1" id="KW-1133">Transmembrane helix</keyword>
<accession>A0AAW0BCM9</accession>
<dbReference type="Proteomes" id="UP001383192">
    <property type="component" value="Unassembled WGS sequence"/>
</dbReference>
<keyword evidence="1" id="KW-0472">Membrane</keyword>
<feature type="transmembrane region" description="Helical" evidence="1">
    <location>
        <begin position="43"/>
        <end position="63"/>
    </location>
</feature>
<sequence>MEVPDIILISTITVTTFYVCYTVFCALHLYALIRHKEGQRTHIIPLALLLILATIVLVTRFVIVSVVDSVVKLESKAHDSYHYRDWFAELEYEIAMHIDNLFVGSMFVFGIFCGIFIPEC</sequence>
<organism evidence="2 3">
    <name type="scientific">Paramarasmius palmivorus</name>
    <dbReference type="NCBI Taxonomy" id="297713"/>
    <lineage>
        <taxon>Eukaryota</taxon>
        <taxon>Fungi</taxon>
        <taxon>Dikarya</taxon>
        <taxon>Basidiomycota</taxon>
        <taxon>Agaricomycotina</taxon>
        <taxon>Agaricomycetes</taxon>
        <taxon>Agaricomycetidae</taxon>
        <taxon>Agaricales</taxon>
        <taxon>Marasmiineae</taxon>
        <taxon>Marasmiaceae</taxon>
        <taxon>Paramarasmius</taxon>
    </lineage>
</organism>
<feature type="transmembrane region" description="Helical" evidence="1">
    <location>
        <begin position="94"/>
        <end position="117"/>
    </location>
</feature>
<comment type="caution">
    <text evidence="2">The sequence shown here is derived from an EMBL/GenBank/DDBJ whole genome shotgun (WGS) entry which is preliminary data.</text>
</comment>
<proteinExistence type="predicted"/>
<gene>
    <name evidence="2" type="ORF">VNI00_016680</name>
</gene>